<dbReference type="PRINTS" id="PR01950">
    <property type="entry name" value="LANCSUPER"/>
</dbReference>
<dbReference type="SUPFAM" id="SSF158745">
    <property type="entry name" value="LanC-like"/>
    <property type="match status" value="1"/>
</dbReference>
<dbReference type="PANTHER" id="PTHR12736">
    <property type="entry name" value="LANC-LIKE PROTEIN"/>
    <property type="match status" value="1"/>
</dbReference>
<feature type="binding site" evidence="1">
    <location>
        <position position="324"/>
    </location>
    <ligand>
        <name>Zn(2+)</name>
        <dbReference type="ChEBI" id="CHEBI:29105"/>
    </ligand>
</feature>
<feature type="binding site" evidence="1">
    <location>
        <position position="323"/>
    </location>
    <ligand>
        <name>Zn(2+)</name>
        <dbReference type="ChEBI" id="CHEBI:29105"/>
    </ligand>
</feature>
<proteinExistence type="predicted"/>
<dbReference type="RefSeq" id="WP_109744892.1">
    <property type="nucleotide sequence ID" value="NZ_QGGO01000032.1"/>
</dbReference>
<dbReference type="PANTHER" id="PTHR12736:SF21">
    <property type="entry name" value="LANC-LIKE PROTEIN 2"/>
    <property type="match status" value="1"/>
</dbReference>
<dbReference type="OrthoDB" id="6313827at2"/>
<evidence type="ECO:0000256" key="1">
    <source>
        <dbReference type="PIRSR" id="PIRSR607822-1"/>
    </source>
</evidence>
<feature type="binding site" evidence="1">
    <location>
        <position position="273"/>
    </location>
    <ligand>
        <name>Zn(2+)</name>
        <dbReference type="ChEBI" id="CHEBI:29105"/>
    </ligand>
</feature>
<keyword evidence="1" id="KW-0862">Zinc</keyword>
<dbReference type="Proteomes" id="UP000245489">
    <property type="component" value="Unassembled WGS sequence"/>
</dbReference>
<sequence>MKTLTIEKELIDLQVKKLLNIIEVTEPKNDTLFSGRIGQILYYFYMFRYFEDEKYADKGVELIETILHNMDTHKSPYLLKPAFSYGLSGFGYVLSLLKDEGIIDINFDEQLCEFDDIVYTKTLEDVVKRNTDYLHGSLGVLLYLSRRLSNPKVEKYLEILVETLSKTAIRDSRGVRFENSHIARLNESDNINLGLAHGLCGILMILLKIHAKGICKTQIEEIVSGGINFILSYKTPQDFATGKYSFFPLTINEKEPWNSDKNIEEYGSRLGWCYGDLNEILLLYTASKQFGVPEWADIADEVGCNTIERKNRKETIVIDSHICHGSIGMAQYYKRFYEMTALPIYEEGYYYWIERTLQFLEKETTDPLFRSHAGELLEGFVGISLGLISAVSEEDLKWDSVFLLS</sequence>
<dbReference type="SMART" id="SM01260">
    <property type="entry name" value="LANC_like"/>
    <property type="match status" value="1"/>
</dbReference>
<gene>
    <name evidence="2" type="ORF">LV89_04231</name>
</gene>
<dbReference type="AlphaFoldDB" id="A0A316E579"/>
<keyword evidence="1" id="KW-0479">Metal-binding</keyword>
<evidence type="ECO:0000313" key="2">
    <source>
        <dbReference type="EMBL" id="PWK18080.1"/>
    </source>
</evidence>
<dbReference type="GO" id="GO:0046872">
    <property type="term" value="F:metal ion binding"/>
    <property type="evidence" value="ECO:0007669"/>
    <property type="project" value="UniProtKB-KW"/>
</dbReference>
<dbReference type="Pfam" id="PF05147">
    <property type="entry name" value="LANC_like"/>
    <property type="match status" value="1"/>
</dbReference>
<dbReference type="PRINTS" id="PR01955">
    <property type="entry name" value="LANCFRANKIA"/>
</dbReference>
<protein>
    <submittedName>
        <fullName evidence="2">Lanthionine synthetase-like protein</fullName>
    </submittedName>
</protein>
<reference evidence="2 3" key="1">
    <citation type="submission" date="2018-05" db="EMBL/GenBank/DDBJ databases">
        <title>Genomic Encyclopedia of Archaeal and Bacterial Type Strains, Phase II (KMG-II): from individual species to whole genera.</title>
        <authorList>
            <person name="Goeker M."/>
        </authorList>
    </citation>
    <scope>NUCLEOTIDE SEQUENCE [LARGE SCALE GENOMIC DNA]</scope>
    <source>
        <strain evidence="2 3">DSM 22214</strain>
    </source>
</reference>
<organism evidence="2 3">
    <name type="scientific">Arcicella aurantiaca</name>
    <dbReference type="NCBI Taxonomy" id="591202"/>
    <lineage>
        <taxon>Bacteria</taxon>
        <taxon>Pseudomonadati</taxon>
        <taxon>Bacteroidota</taxon>
        <taxon>Cytophagia</taxon>
        <taxon>Cytophagales</taxon>
        <taxon>Flectobacillaceae</taxon>
        <taxon>Arcicella</taxon>
    </lineage>
</organism>
<dbReference type="CDD" id="cd04793">
    <property type="entry name" value="LanC"/>
    <property type="match status" value="1"/>
</dbReference>
<dbReference type="Gene3D" id="1.50.10.20">
    <property type="match status" value="1"/>
</dbReference>
<dbReference type="EMBL" id="QGGO01000032">
    <property type="protein sequence ID" value="PWK18080.1"/>
    <property type="molecule type" value="Genomic_DNA"/>
</dbReference>
<dbReference type="GO" id="GO:0031179">
    <property type="term" value="P:peptide modification"/>
    <property type="evidence" value="ECO:0007669"/>
    <property type="project" value="InterPro"/>
</dbReference>
<name>A0A316E579_9BACT</name>
<dbReference type="GO" id="GO:0005886">
    <property type="term" value="C:plasma membrane"/>
    <property type="evidence" value="ECO:0007669"/>
    <property type="project" value="TreeGrafter"/>
</dbReference>
<dbReference type="InterPro" id="IPR033889">
    <property type="entry name" value="LanC"/>
</dbReference>
<evidence type="ECO:0000313" key="3">
    <source>
        <dbReference type="Proteomes" id="UP000245489"/>
    </source>
</evidence>
<comment type="caution">
    <text evidence="2">The sequence shown here is derived from an EMBL/GenBank/DDBJ whole genome shotgun (WGS) entry which is preliminary data.</text>
</comment>
<accession>A0A316E579</accession>
<dbReference type="InterPro" id="IPR007822">
    <property type="entry name" value="LANC-like"/>
</dbReference>
<keyword evidence="3" id="KW-1185">Reference proteome</keyword>